<accession>A0A0C3C753</accession>
<evidence type="ECO:0000313" key="2">
    <source>
        <dbReference type="EMBL" id="KIM39426.1"/>
    </source>
</evidence>
<evidence type="ECO:0000256" key="1">
    <source>
        <dbReference type="SAM" id="MobiDB-lite"/>
    </source>
</evidence>
<keyword evidence="3" id="KW-1185">Reference proteome</keyword>
<reference evidence="2 3" key="1">
    <citation type="submission" date="2014-04" db="EMBL/GenBank/DDBJ databases">
        <authorList>
            <consortium name="DOE Joint Genome Institute"/>
            <person name="Kuo A."/>
            <person name="Gay G."/>
            <person name="Dore J."/>
            <person name="Kohler A."/>
            <person name="Nagy L.G."/>
            <person name="Floudas D."/>
            <person name="Copeland A."/>
            <person name="Barry K.W."/>
            <person name="Cichocki N."/>
            <person name="Veneault-Fourrey C."/>
            <person name="LaButti K."/>
            <person name="Lindquist E.A."/>
            <person name="Lipzen A."/>
            <person name="Lundell T."/>
            <person name="Morin E."/>
            <person name="Murat C."/>
            <person name="Sun H."/>
            <person name="Tunlid A."/>
            <person name="Henrissat B."/>
            <person name="Grigoriev I.V."/>
            <person name="Hibbett D.S."/>
            <person name="Martin F."/>
            <person name="Nordberg H.P."/>
            <person name="Cantor M.N."/>
            <person name="Hua S.X."/>
        </authorList>
    </citation>
    <scope>NUCLEOTIDE SEQUENCE [LARGE SCALE GENOMIC DNA]</scope>
    <source>
        <strain evidence="3">h7</strain>
    </source>
</reference>
<organism evidence="2 3">
    <name type="scientific">Hebeloma cylindrosporum</name>
    <dbReference type="NCBI Taxonomy" id="76867"/>
    <lineage>
        <taxon>Eukaryota</taxon>
        <taxon>Fungi</taxon>
        <taxon>Dikarya</taxon>
        <taxon>Basidiomycota</taxon>
        <taxon>Agaricomycotina</taxon>
        <taxon>Agaricomycetes</taxon>
        <taxon>Agaricomycetidae</taxon>
        <taxon>Agaricales</taxon>
        <taxon>Agaricineae</taxon>
        <taxon>Hymenogastraceae</taxon>
        <taxon>Hebeloma</taxon>
    </lineage>
</organism>
<evidence type="ECO:0000313" key="3">
    <source>
        <dbReference type="Proteomes" id="UP000053424"/>
    </source>
</evidence>
<name>A0A0C3C753_HEBCY</name>
<feature type="compositionally biased region" description="Polar residues" evidence="1">
    <location>
        <begin position="69"/>
        <end position="83"/>
    </location>
</feature>
<dbReference type="Proteomes" id="UP000053424">
    <property type="component" value="Unassembled WGS sequence"/>
</dbReference>
<reference evidence="3" key="2">
    <citation type="submission" date="2015-01" db="EMBL/GenBank/DDBJ databases">
        <title>Evolutionary Origins and Diversification of the Mycorrhizal Mutualists.</title>
        <authorList>
            <consortium name="DOE Joint Genome Institute"/>
            <consortium name="Mycorrhizal Genomics Consortium"/>
            <person name="Kohler A."/>
            <person name="Kuo A."/>
            <person name="Nagy L.G."/>
            <person name="Floudas D."/>
            <person name="Copeland A."/>
            <person name="Barry K.W."/>
            <person name="Cichocki N."/>
            <person name="Veneault-Fourrey C."/>
            <person name="LaButti K."/>
            <person name="Lindquist E.A."/>
            <person name="Lipzen A."/>
            <person name="Lundell T."/>
            <person name="Morin E."/>
            <person name="Murat C."/>
            <person name="Riley R."/>
            <person name="Ohm R."/>
            <person name="Sun H."/>
            <person name="Tunlid A."/>
            <person name="Henrissat B."/>
            <person name="Grigoriev I.V."/>
            <person name="Hibbett D.S."/>
            <person name="Martin F."/>
        </authorList>
    </citation>
    <scope>NUCLEOTIDE SEQUENCE [LARGE SCALE GENOMIC DNA]</scope>
    <source>
        <strain evidence="3">h7</strain>
    </source>
</reference>
<protein>
    <submittedName>
        <fullName evidence="2">Uncharacterized protein</fullName>
    </submittedName>
</protein>
<proteinExistence type="predicted"/>
<feature type="region of interest" description="Disordered" evidence="1">
    <location>
        <begin position="69"/>
        <end position="88"/>
    </location>
</feature>
<dbReference type="HOGENOM" id="CLU_1378273_0_0_1"/>
<gene>
    <name evidence="2" type="ORF">M413DRAFT_29180</name>
</gene>
<sequence>MDRQLYACHAWDAVEQRMVIEEEDEQDKREGARTPRGRMMTTMEVQAWTPPMAMRGMPPRVVHDILASQKPSSISTRRQTGHNLTRAKREGAPGMEITSIASTEKNAKEDMTPERRKISPDLWVRTYLNSTISPPSPIFVPPEKEPLRRFQVIAPNTNLTLKDHTLTRSCPSKRRHVNEAYTQEPGWSFSKFKAKICE</sequence>
<dbReference type="EMBL" id="KN831785">
    <property type="protein sequence ID" value="KIM39426.1"/>
    <property type="molecule type" value="Genomic_DNA"/>
</dbReference>
<dbReference type="AlphaFoldDB" id="A0A0C3C753"/>